<organism evidence="1 2">
    <name type="scientific">Kosakonia calanthes</name>
    <dbReference type="NCBI Taxonomy" id="3139408"/>
    <lineage>
        <taxon>Bacteria</taxon>
        <taxon>Pseudomonadati</taxon>
        <taxon>Pseudomonadota</taxon>
        <taxon>Gammaproteobacteria</taxon>
        <taxon>Enterobacterales</taxon>
        <taxon>Enterobacteriaceae</taxon>
        <taxon>Kosakonia</taxon>
    </lineage>
</organism>
<dbReference type="RefSeq" id="WP_342322379.1">
    <property type="nucleotide sequence ID" value="NZ_CP151800.1"/>
</dbReference>
<reference evidence="1 2" key="1">
    <citation type="submission" date="2024-04" db="EMBL/GenBank/DDBJ databases">
        <title>Kosakonia calanthae sp. nov., a halophilic bacterium isolated from leaves of Calanthe tiplacata.</title>
        <authorList>
            <person name="Wu P."/>
        </authorList>
    </citation>
    <scope>NUCLEOTIDE SEQUENCE [LARGE SCALE GENOMIC DNA]</scope>
    <source>
        <strain evidence="1 2">BYX6</strain>
    </source>
</reference>
<keyword evidence="2" id="KW-1185">Reference proteome</keyword>
<name>A0ABZ3B5Q7_9ENTR</name>
<evidence type="ECO:0000313" key="2">
    <source>
        <dbReference type="Proteomes" id="UP001466893"/>
    </source>
</evidence>
<dbReference type="Proteomes" id="UP001466893">
    <property type="component" value="Chromosome"/>
</dbReference>
<evidence type="ECO:0000313" key="1">
    <source>
        <dbReference type="EMBL" id="WZV97738.1"/>
    </source>
</evidence>
<sequence>MMSDPFSVVRLAHRICAAYYQQILPLLNETAHRLDTVFVQWDTWSFNLPPQRNKNPFNSWEWDFLPIMDLSFVFSRQQEPGAAMGTEDFVIDFKLVTDSELSWEQRAKHYGENEKPIASALNTAPEDAESYLCVYLFAADKKGVYDSPYTLWDSYSGYPQTDGSVALSDEDQLKGIGFKMPLHELAHDGSGDELVARINANLTILQAYKTPSRPPAKRT</sequence>
<proteinExistence type="predicted"/>
<dbReference type="EMBL" id="CP151800">
    <property type="protein sequence ID" value="WZV97738.1"/>
    <property type="molecule type" value="Genomic_DNA"/>
</dbReference>
<gene>
    <name evidence="1" type="ORF">AAEY27_19130</name>
</gene>
<accession>A0ABZ3B5Q7</accession>
<protein>
    <submittedName>
        <fullName evidence="1">Uncharacterized protein</fullName>
    </submittedName>
</protein>